<dbReference type="SUPFAM" id="SSF54593">
    <property type="entry name" value="Glyoxalase/Bleomycin resistance protein/Dihydroxybiphenyl dioxygenase"/>
    <property type="match status" value="1"/>
</dbReference>
<dbReference type="Proteomes" id="UP000268033">
    <property type="component" value="Unassembled WGS sequence"/>
</dbReference>
<evidence type="ECO:0000313" key="2">
    <source>
        <dbReference type="EMBL" id="ROQ29811.1"/>
    </source>
</evidence>
<dbReference type="OrthoDB" id="9792323at2"/>
<name>A0A3N1PRS0_9GAMM</name>
<dbReference type="RefSeq" id="WP_050658604.1">
    <property type="nucleotide sequence ID" value="NZ_JBLXAC010000005.1"/>
</dbReference>
<dbReference type="EMBL" id="RJUL01000002">
    <property type="protein sequence ID" value="ROQ29811.1"/>
    <property type="molecule type" value="Genomic_DNA"/>
</dbReference>
<feature type="domain" description="VOC" evidence="1">
    <location>
        <begin position="4"/>
        <end position="112"/>
    </location>
</feature>
<sequence>MRNHIDYIEFPAKDLKKIKAFYSQVFQWEFTDHGPDYSSFDDGKLKGGFARQDNFIPAGRPLVVIYHPELEAKLQQIEAEGGRIIAPIFSFPGGRRFHFADPDGNMLAVWSDK</sequence>
<keyword evidence="3" id="KW-1185">Reference proteome</keyword>
<dbReference type="InterPro" id="IPR004360">
    <property type="entry name" value="Glyas_Fos-R_dOase_dom"/>
</dbReference>
<evidence type="ECO:0000259" key="1">
    <source>
        <dbReference type="PROSITE" id="PS51819"/>
    </source>
</evidence>
<dbReference type="InterPro" id="IPR037523">
    <property type="entry name" value="VOC_core"/>
</dbReference>
<dbReference type="AlphaFoldDB" id="A0A3N1PRS0"/>
<dbReference type="PROSITE" id="PS51819">
    <property type="entry name" value="VOC"/>
    <property type="match status" value="1"/>
</dbReference>
<organism evidence="2 3">
    <name type="scientific">Gallaecimonas pentaromativorans</name>
    <dbReference type="NCBI Taxonomy" id="584787"/>
    <lineage>
        <taxon>Bacteria</taxon>
        <taxon>Pseudomonadati</taxon>
        <taxon>Pseudomonadota</taxon>
        <taxon>Gammaproteobacteria</taxon>
        <taxon>Enterobacterales</taxon>
        <taxon>Gallaecimonadaceae</taxon>
        <taxon>Gallaecimonas</taxon>
    </lineage>
</organism>
<dbReference type="PANTHER" id="PTHR33993">
    <property type="entry name" value="GLYOXALASE-RELATED"/>
    <property type="match status" value="1"/>
</dbReference>
<dbReference type="PANTHER" id="PTHR33993:SF1">
    <property type="entry name" value="GLYOXALASE FAMILY PROTEIN"/>
    <property type="match status" value="1"/>
</dbReference>
<accession>A0A3N1PRS0</accession>
<comment type="caution">
    <text evidence="2">The sequence shown here is derived from an EMBL/GenBank/DDBJ whole genome shotgun (WGS) entry which is preliminary data.</text>
</comment>
<dbReference type="InterPro" id="IPR029068">
    <property type="entry name" value="Glyas_Bleomycin-R_OHBP_Dase"/>
</dbReference>
<evidence type="ECO:0000313" key="3">
    <source>
        <dbReference type="Proteomes" id="UP000268033"/>
    </source>
</evidence>
<dbReference type="STRING" id="584787.GCA_001247655_03113"/>
<proteinExistence type="predicted"/>
<protein>
    <recommendedName>
        <fullName evidence="1">VOC domain-containing protein</fullName>
    </recommendedName>
</protein>
<reference evidence="2 3" key="1">
    <citation type="submission" date="2018-11" db="EMBL/GenBank/DDBJ databases">
        <title>Genomic Encyclopedia of Type Strains, Phase IV (KMG-IV): sequencing the most valuable type-strain genomes for metagenomic binning, comparative biology and taxonomic classification.</title>
        <authorList>
            <person name="Goeker M."/>
        </authorList>
    </citation>
    <scope>NUCLEOTIDE SEQUENCE [LARGE SCALE GENOMIC DNA]</scope>
    <source>
        <strain evidence="2 3">DSM 21945</strain>
    </source>
</reference>
<dbReference type="CDD" id="cd07247">
    <property type="entry name" value="SgaA_N_like"/>
    <property type="match status" value="1"/>
</dbReference>
<dbReference type="InterPro" id="IPR052164">
    <property type="entry name" value="Anthracycline_SecMetBiosynth"/>
</dbReference>
<gene>
    <name evidence="2" type="ORF">EDC28_102183</name>
</gene>
<dbReference type="Gene3D" id="3.10.180.10">
    <property type="entry name" value="2,3-Dihydroxybiphenyl 1,2-Dioxygenase, domain 1"/>
    <property type="match status" value="1"/>
</dbReference>
<dbReference type="Pfam" id="PF00903">
    <property type="entry name" value="Glyoxalase"/>
    <property type="match status" value="1"/>
</dbReference>